<gene>
    <name evidence="2" type="ORF">EZS28_019019</name>
</gene>
<name>A0A5J4VSB7_9EUKA</name>
<organism evidence="2 3">
    <name type="scientific">Streblomastix strix</name>
    <dbReference type="NCBI Taxonomy" id="222440"/>
    <lineage>
        <taxon>Eukaryota</taxon>
        <taxon>Metamonada</taxon>
        <taxon>Preaxostyla</taxon>
        <taxon>Oxymonadida</taxon>
        <taxon>Streblomastigidae</taxon>
        <taxon>Streblomastix</taxon>
    </lineage>
</organism>
<dbReference type="Proteomes" id="UP000324800">
    <property type="component" value="Unassembled WGS sequence"/>
</dbReference>
<protein>
    <submittedName>
        <fullName evidence="2">Uncharacterized protein</fullName>
    </submittedName>
</protein>
<dbReference type="AlphaFoldDB" id="A0A5J4VSB7"/>
<dbReference type="EMBL" id="SNRW01005259">
    <property type="protein sequence ID" value="KAA6385455.1"/>
    <property type="molecule type" value="Genomic_DNA"/>
</dbReference>
<sequence>MDELSLRPRSREACTSSLKSLFSLIPSDLNNNQGNSSKTDKQSQSSSQPRVYATLQKLSLLLTTDPSLFTSTELTDITQFLSTKCWNEAIQQKWEEQDWLQLTLLLGQLGQQPIVAHLTSESTLSCVICLYLHMSKYPSNSIFGLNLLKIAITSWGSQLNDINHPLIDMFIEEIIRIILRCSSPIQQPQFLLGVQSSQSQQLDAGNTGQQKLNQSTIVQIGNNSSHSLRQAYLIRKRMKQGQRIMKLNKGVQFYDYDQEYEDEDKQSQQLSGEEQAINFLATEASNQTIKVVSGGEITSVAQVGASLDLFQSLLQVAPSHVAQLFGIIFQHLLKRLAQPAHIGQANLIQQRKLALELIFNMSLI</sequence>
<evidence type="ECO:0000313" key="2">
    <source>
        <dbReference type="EMBL" id="KAA6385455.1"/>
    </source>
</evidence>
<accession>A0A5J4VSB7</accession>
<proteinExistence type="predicted"/>
<comment type="caution">
    <text evidence="2">The sequence shown here is derived from an EMBL/GenBank/DDBJ whole genome shotgun (WGS) entry which is preliminary data.</text>
</comment>
<reference evidence="2 3" key="1">
    <citation type="submission" date="2019-03" db="EMBL/GenBank/DDBJ databases">
        <title>Single cell metagenomics reveals metabolic interactions within the superorganism composed of flagellate Streblomastix strix and complex community of Bacteroidetes bacteria on its surface.</title>
        <authorList>
            <person name="Treitli S.C."/>
            <person name="Kolisko M."/>
            <person name="Husnik F."/>
            <person name="Keeling P."/>
            <person name="Hampl V."/>
        </authorList>
    </citation>
    <scope>NUCLEOTIDE SEQUENCE [LARGE SCALE GENOMIC DNA]</scope>
    <source>
        <strain evidence="2">ST1C</strain>
    </source>
</reference>
<evidence type="ECO:0000256" key="1">
    <source>
        <dbReference type="SAM" id="MobiDB-lite"/>
    </source>
</evidence>
<feature type="region of interest" description="Disordered" evidence="1">
    <location>
        <begin position="26"/>
        <end position="48"/>
    </location>
</feature>
<evidence type="ECO:0000313" key="3">
    <source>
        <dbReference type="Proteomes" id="UP000324800"/>
    </source>
</evidence>